<protein>
    <submittedName>
        <fullName evidence="2">Uncharacterized protein</fullName>
    </submittedName>
</protein>
<evidence type="ECO:0000313" key="3">
    <source>
        <dbReference type="Proteomes" id="UP000050580"/>
    </source>
</evidence>
<keyword evidence="1" id="KW-0472">Membrane</keyword>
<dbReference type="AlphaFoldDB" id="A0A0U1Q133"/>
<feature type="transmembrane region" description="Helical" evidence="1">
    <location>
        <begin position="27"/>
        <end position="46"/>
    </location>
</feature>
<gene>
    <name evidence="2" type="ORF">AAV94_05060</name>
</gene>
<organism evidence="2 3">
    <name type="scientific">Lampropedia cohaerens</name>
    <dbReference type="NCBI Taxonomy" id="1610491"/>
    <lineage>
        <taxon>Bacteria</taxon>
        <taxon>Pseudomonadati</taxon>
        <taxon>Pseudomonadota</taxon>
        <taxon>Betaproteobacteria</taxon>
        <taxon>Burkholderiales</taxon>
        <taxon>Comamonadaceae</taxon>
        <taxon>Lampropedia</taxon>
    </lineage>
</organism>
<accession>A0A0U1Q133</accession>
<comment type="caution">
    <text evidence="2">The sequence shown here is derived from an EMBL/GenBank/DDBJ whole genome shotgun (WGS) entry which is preliminary data.</text>
</comment>
<dbReference type="EMBL" id="LBNQ01000019">
    <property type="protein sequence ID" value="KKW68468.1"/>
    <property type="molecule type" value="Genomic_DNA"/>
</dbReference>
<keyword evidence="1" id="KW-0812">Transmembrane</keyword>
<evidence type="ECO:0000256" key="1">
    <source>
        <dbReference type="SAM" id="Phobius"/>
    </source>
</evidence>
<dbReference type="Proteomes" id="UP000050580">
    <property type="component" value="Unassembled WGS sequence"/>
</dbReference>
<sequence length="111" mass="12259">MQLQCRHLPGTLSASRYSLQRLMRGRLPTAFVTALVSLASFAMGLLRVAEVMRRYGDTDKKVPGKVPLRAMVLTRQECDATTPPMARDWSPGRYLVSGVGQKPRGRTCAPV</sequence>
<proteinExistence type="predicted"/>
<evidence type="ECO:0000313" key="2">
    <source>
        <dbReference type="EMBL" id="KKW68468.1"/>
    </source>
</evidence>
<name>A0A0U1Q133_9BURK</name>
<keyword evidence="1" id="KW-1133">Transmembrane helix</keyword>
<keyword evidence="3" id="KW-1185">Reference proteome</keyword>
<reference evidence="2 3" key="1">
    <citation type="submission" date="2015-05" db="EMBL/GenBank/DDBJ databases">
        <title>Draft genome sequence of Lampropedia sp. CT6, isolated from the microbial mat of a hot water spring, located at Manikaran, India.</title>
        <authorList>
            <person name="Tripathi C."/>
            <person name="Rani P."/>
            <person name="Mahato N.K."/>
            <person name="Lal R."/>
        </authorList>
    </citation>
    <scope>NUCLEOTIDE SEQUENCE [LARGE SCALE GENOMIC DNA]</scope>
    <source>
        <strain evidence="2 3">CT6</strain>
    </source>
</reference>